<sequence>MNAPARAADRTEEERNPARSGTSLGTISLPDSPPLIPFDAPLPHPPLWQRITKHRWFSHYNRLIAIVLAANLIVALTNPVDDRLVTTAYMVNFLVTILIRHRFVVNAIFYSATSLPRWAPLRMRQLFGKMYQYGGIHVGAALSALVWFCVHIGLSVRRGAWRADGLAFTDLALLISVLVLLVVIVLGALPVVRSRWHNVFERTHRFGGWSALAVLWAQTVVVAFEAGGHAFSLTALLSGAQFWVLLVATVCVVEPWVRLRRVPITVERPSSHIAVLEFDARYNPFHGSTSAVSVNPLVEWHSFACIDAHGRPATRVFISRAGDWTGRFVDNPPRSLWIKGGPGRAFRDVERLFGKVLFVCTGSGIGPAMSGFKYRTEPQALVWVTRSPRKTYGDALVDEILTTLPESIVIDTRQSGKPDMVKLCYQAVQRFKADAVICVANKEVTWSVVSGLESRGIPAFGPVWDS</sequence>
<dbReference type="Proteomes" id="UP000440096">
    <property type="component" value="Unassembled WGS sequence"/>
</dbReference>
<accession>A0A6N7ZBJ7</accession>
<feature type="transmembrane region" description="Helical" evidence="2">
    <location>
        <begin position="204"/>
        <end position="224"/>
    </location>
</feature>
<dbReference type="PANTHER" id="PTHR33927:SF5">
    <property type="entry name" value="ENZYME, PUTATIVE (AFU_ORTHOLOGUE AFUA_8G01222)-RELATED"/>
    <property type="match status" value="1"/>
</dbReference>
<dbReference type="SUPFAM" id="SSF52343">
    <property type="entry name" value="Ferredoxin reductase-like, C-terminal NADP-linked domain"/>
    <property type="match status" value="1"/>
</dbReference>
<dbReference type="OrthoDB" id="1154639at2"/>
<keyword evidence="2" id="KW-0472">Membrane</keyword>
<dbReference type="RefSeq" id="WP_154761198.1">
    <property type="nucleotide sequence ID" value="NZ_WMBA01000090.1"/>
</dbReference>
<dbReference type="InterPro" id="IPR039261">
    <property type="entry name" value="FNR_nucleotide-bd"/>
</dbReference>
<feature type="compositionally biased region" description="Basic and acidic residues" evidence="1">
    <location>
        <begin position="7"/>
        <end position="17"/>
    </location>
</feature>
<dbReference type="AlphaFoldDB" id="A0A6N7ZBJ7"/>
<dbReference type="PANTHER" id="PTHR33927">
    <property type="entry name" value="TRANSMEMBRANE PROTEIN"/>
    <property type="match status" value="1"/>
</dbReference>
<proteinExistence type="predicted"/>
<protein>
    <recommendedName>
        <fullName evidence="5">Ferredoxin reductase family protein</fullName>
    </recommendedName>
</protein>
<dbReference type="InterPro" id="IPR052979">
    <property type="entry name" value="Adenylate-forming_domain"/>
</dbReference>
<reference evidence="3 4" key="1">
    <citation type="submission" date="2019-11" db="EMBL/GenBank/DDBJ databases">
        <title>Draft genome of Amycolatopsis RM579.</title>
        <authorList>
            <person name="Duangmal K."/>
            <person name="Mingma R."/>
        </authorList>
    </citation>
    <scope>NUCLEOTIDE SEQUENCE [LARGE SCALE GENOMIC DNA]</scope>
    <source>
        <strain evidence="3 4">RM579</strain>
    </source>
</reference>
<evidence type="ECO:0000256" key="2">
    <source>
        <dbReference type="SAM" id="Phobius"/>
    </source>
</evidence>
<comment type="caution">
    <text evidence="3">The sequence shown here is derived from an EMBL/GenBank/DDBJ whole genome shotgun (WGS) entry which is preliminary data.</text>
</comment>
<feature type="region of interest" description="Disordered" evidence="1">
    <location>
        <begin position="1"/>
        <end position="32"/>
    </location>
</feature>
<name>A0A6N7ZBJ7_9PSEU</name>
<dbReference type="EMBL" id="WMBA01000090">
    <property type="protein sequence ID" value="MTD59141.1"/>
    <property type="molecule type" value="Genomic_DNA"/>
</dbReference>
<feature type="transmembrane region" description="Helical" evidence="2">
    <location>
        <begin position="60"/>
        <end position="77"/>
    </location>
</feature>
<keyword evidence="2" id="KW-0812">Transmembrane</keyword>
<keyword evidence="4" id="KW-1185">Reference proteome</keyword>
<gene>
    <name evidence="3" type="ORF">GKO32_34930</name>
</gene>
<feature type="transmembrane region" description="Helical" evidence="2">
    <location>
        <begin position="133"/>
        <end position="154"/>
    </location>
</feature>
<feature type="transmembrane region" description="Helical" evidence="2">
    <location>
        <begin position="230"/>
        <end position="253"/>
    </location>
</feature>
<evidence type="ECO:0008006" key="5">
    <source>
        <dbReference type="Google" id="ProtNLM"/>
    </source>
</evidence>
<evidence type="ECO:0000313" key="3">
    <source>
        <dbReference type="EMBL" id="MTD59141.1"/>
    </source>
</evidence>
<feature type="transmembrane region" description="Helical" evidence="2">
    <location>
        <begin position="166"/>
        <end position="192"/>
    </location>
</feature>
<organism evidence="3 4">
    <name type="scientific">Amycolatopsis pithecellobii</name>
    <dbReference type="NCBI Taxonomy" id="664692"/>
    <lineage>
        <taxon>Bacteria</taxon>
        <taxon>Bacillati</taxon>
        <taxon>Actinomycetota</taxon>
        <taxon>Actinomycetes</taxon>
        <taxon>Pseudonocardiales</taxon>
        <taxon>Pseudonocardiaceae</taxon>
        <taxon>Amycolatopsis</taxon>
    </lineage>
</organism>
<evidence type="ECO:0000256" key="1">
    <source>
        <dbReference type="SAM" id="MobiDB-lite"/>
    </source>
</evidence>
<feature type="transmembrane region" description="Helical" evidence="2">
    <location>
        <begin position="89"/>
        <end position="112"/>
    </location>
</feature>
<evidence type="ECO:0000313" key="4">
    <source>
        <dbReference type="Proteomes" id="UP000440096"/>
    </source>
</evidence>
<keyword evidence="2" id="KW-1133">Transmembrane helix</keyword>